<dbReference type="InterPro" id="IPR030456">
    <property type="entry name" value="TF_fork_head_CS_2"/>
</dbReference>
<feature type="compositionally biased region" description="Low complexity" evidence="5">
    <location>
        <begin position="321"/>
        <end position="338"/>
    </location>
</feature>
<keyword evidence="3 4" id="KW-0539">Nucleus</keyword>
<dbReference type="InterPro" id="IPR050211">
    <property type="entry name" value="FOX_domain-containing"/>
</dbReference>
<sequence length="488" mass="52476">MTMLPTTAAHLALSSSASMMSDSSVIYQPAATNGMVSDYAASMMPSYSATSLNGYSSTAPVPSNPYGYPGSTGLATGLNHAAYQYANPYAPHSAQSVMSQSYSNFAPTGLTMQSGGAMSPLGSRSTPTGQSGVSPSSANAALAVRRNDQSKYRRAGYGHAKPPYSYISLITMAIQQSPTKMLTLSEIYQFIMDLFPYYRQNQQRSAGWQNSIRHSLSFNDCFIKVPRTPDKPGKGSFWTLHELCGNMFENGCYLRRQKRFKCQSREFQRHKSKDDETDAHGQTIKEEYPDDGQLGSVDSDHKLHSPSTEDEQRGHDDSHHSASGSPRSQPQPAAQSQADTVAASNPTLASVVAHAGVDSKPMEQHQTQGVPALQSLQLSTSLSSSAQPTSVISAVGQVGMHSAYGSYPAFGTALPTLYSNAADFSPTGLNASSFPHPFSITNLIDAPKTLDYPYPSMYGAQPSTMSDYQVYQQTLYSSSNPNNSAANL</sequence>
<name>A0A914VXG7_9BILA</name>
<dbReference type="PRINTS" id="PR00053">
    <property type="entry name" value="FORKHEAD"/>
</dbReference>
<dbReference type="PANTHER" id="PTHR11829:SF380">
    <property type="entry name" value="PROTEIN FORK HEAD"/>
    <property type="match status" value="1"/>
</dbReference>
<dbReference type="Pfam" id="PF00250">
    <property type="entry name" value="Forkhead"/>
    <property type="match status" value="1"/>
</dbReference>
<dbReference type="AlphaFoldDB" id="A0A914VXG7"/>
<dbReference type="InterPro" id="IPR018122">
    <property type="entry name" value="TF_fork_head_CS_1"/>
</dbReference>
<dbReference type="WBParaSite" id="PSAMB.scaffold2767size21416.g19034.t2">
    <property type="protein sequence ID" value="PSAMB.scaffold2767size21416.g19034.t2"/>
    <property type="gene ID" value="PSAMB.scaffold2767size21416.g19034"/>
</dbReference>
<dbReference type="InterPro" id="IPR036390">
    <property type="entry name" value="WH_DNA-bd_sf"/>
</dbReference>
<dbReference type="PROSITE" id="PS50039">
    <property type="entry name" value="FORK_HEAD_3"/>
    <property type="match status" value="1"/>
</dbReference>
<feature type="region of interest" description="Disordered" evidence="5">
    <location>
        <begin position="264"/>
        <end position="343"/>
    </location>
</feature>
<organism evidence="7 8">
    <name type="scientific">Plectus sambesii</name>
    <dbReference type="NCBI Taxonomy" id="2011161"/>
    <lineage>
        <taxon>Eukaryota</taxon>
        <taxon>Metazoa</taxon>
        <taxon>Ecdysozoa</taxon>
        <taxon>Nematoda</taxon>
        <taxon>Chromadorea</taxon>
        <taxon>Plectida</taxon>
        <taxon>Plectina</taxon>
        <taxon>Plectoidea</taxon>
        <taxon>Plectidae</taxon>
        <taxon>Plectus</taxon>
    </lineage>
</organism>
<evidence type="ECO:0000256" key="4">
    <source>
        <dbReference type="PROSITE-ProRule" id="PRU00089"/>
    </source>
</evidence>
<dbReference type="PANTHER" id="PTHR11829">
    <property type="entry name" value="FORKHEAD BOX PROTEIN"/>
    <property type="match status" value="1"/>
</dbReference>
<dbReference type="GO" id="GO:0000981">
    <property type="term" value="F:DNA-binding transcription factor activity, RNA polymerase II-specific"/>
    <property type="evidence" value="ECO:0007669"/>
    <property type="project" value="TreeGrafter"/>
</dbReference>
<keyword evidence="7" id="KW-1185">Reference proteome</keyword>
<dbReference type="InterPro" id="IPR036388">
    <property type="entry name" value="WH-like_DNA-bd_sf"/>
</dbReference>
<comment type="subcellular location">
    <subcellularLocation>
        <location evidence="1 4">Nucleus</location>
    </subcellularLocation>
</comment>
<dbReference type="SMART" id="SM00339">
    <property type="entry name" value="FH"/>
    <property type="match status" value="1"/>
</dbReference>
<evidence type="ECO:0000256" key="5">
    <source>
        <dbReference type="SAM" id="MobiDB-lite"/>
    </source>
</evidence>
<accession>A0A914VXG7</accession>
<protein>
    <submittedName>
        <fullName evidence="8">Fork-head domain-containing protein</fullName>
    </submittedName>
</protein>
<evidence type="ECO:0000259" key="6">
    <source>
        <dbReference type="PROSITE" id="PS50039"/>
    </source>
</evidence>
<evidence type="ECO:0000313" key="8">
    <source>
        <dbReference type="WBParaSite" id="PSAMB.scaffold2767size21416.g19034.t2"/>
    </source>
</evidence>
<dbReference type="Gene3D" id="1.10.10.10">
    <property type="entry name" value="Winged helix-like DNA-binding domain superfamily/Winged helix DNA-binding domain"/>
    <property type="match status" value="1"/>
</dbReference>
<keyword evidence="2 4" id="KW-0238">DNA-binding</keyword>
<dbReference type="GO" id="GO:0030154">
    <property type="term" value="P:cell differentiation"/>
    <property type="evidence" value="ECO:0007669"/>
    <property type="project" value="TreeGrafter"/>
</dbReference>
<reference evidence="8" key="1">
    <citation type="submission" date="2022-11" db="UniProtKB">
        <authorList>
            <consortium name="WormBaseParasite"/>
        </authorList>
    </citation>
    <scope>IDENTIFICATION</scope>
</reference>
<evidence type="ECO:0000256" key="2">
    <source>
        <dbReference type="ARBA" id="ARBA00023125"/>
    </source>
</evidence>
<proteinExistence type="predicted"/>
<dbReference type="PROSITE" id="PS00658">
    <property type="entry name" value="FORK_HEAD_2"/>
    <property type="match status" value="1"/>
</dbReference>
<feature type="domain" description="Fork-head" evidence="6">
    <location>
        <begin position="161"/>
        <end position="258"/>
    </location>
</feature>
<dbReference type="InterPro" id="IPR001766">
    <property type="entry name" value="Fork_head_dom"/>
</dbReference>
<feature type="compositionally biased region" description="Basic and acidic residues" evidence="5">
    <location>
        <begin position="264"/>
        <end position="274"/>
    </location>
</feature>
<evidence type="ECO:0000256" key="3">
    <source>
        <dbReference type="ARBA" id="ARBA00023242"/>
    </source>
</evidence>
<dbReference type="SUPFAM" id="SSF46785">
    <property type="entry name" value="Winged helix' DNA-binding domain"/>
    <property type="match status" value="1"/>
</dbReference>
<evidence type="ECO:0000256" key="1">
    <source>
        <dbReference type="ARBA" id="ARBA00004123"/>
    </source>
</evidence>
<evidence type="ECO:0000313" key="7">
    <source>
        <dbReference type="Proteomes" id="UP000887566"/>
    </source>
</evidence>
<dbReference type="PROSITE" id="PS00657">
    <property type="entry name" value="FORK_HEAD_1"/>
    <property type="match status" value="1"/>
</dbReference>
<dbReference type="GO" id="GO:0000978">
    <property type="term" value="F:RNA polymerase II cis-regulatory region sequence-specific DNA binding"/>
    <property type="evidence" value="ECO:0007669"/>
    <property type="project" value="TreeGrafter"/>
</dbReference>
<feature type="compositionally biased region" description="Basic and acidic residues" evidence="5">
    <location>
        <begin position="310"/>
        <end position="320"/>
    </location>
</feature>
<dbReference type="FunFam" id="1.10.10.10:FF:000042">
    <property type="entry name" value="hepatocyte nuclear factor 3-beta"/>
    <property type="match status" value="1"/>
</dbReference>
<feature type="DNA-binding region" description="Fork-head" evidence="4">
    <location>
        <begin position="161"/>
        <end position="258"/>
    </location>
</feature>
<dbReference type="GO" id="GO:0005634">
    <property type="term" value="C:nucleus"/>
    <property type="evidence" value="ECO:0007669"/>
    <property type="project" value="UniProtKB-SubCell"/>
</dbReference>
<dbReference type="GO" id="GO:0009653">
    <property type="term" value="P:anatomical structure morphogenesis"/>
    <property type="evidence" value="ECO:0007669"/>
    <property type="project" value="TreeGrafter"/>
</dbReference>
<dbReference type="Proteomes" id="UP000887566">
    <property type="component" value="Unplaced"/>
</dbReference>
<feature type="region of interest" description="Disordered" evidence="5">
    <location>
        <begin position="116"/>
        <end position="139"/>
    </location>
</feature>